<evidence type="ECO:0000313" key="7">
    <source>
        <dbReference type="EMBL" id="GAF27031.1"/>
    </source>
</evidence>
<sequence>MKKQVFLPNRMNLSSLSNYREAVSMGINPLQVVALKMGELYVDKSTLTYAKDFGKMITIPIWAAAIIGAEAKIVVDTGIHDRNWVNEHVDPCQQQEDEKMAVALKKATGWDPEEVDIVINTHLHYDHVGNNRIFKNAVFYVQQLEWEYAFHPLKSQEWIYNDTRFLYDQRGVDFFAWRFVNGYADVVPGVKLIPTPGHTPGHQSVLVKTAEGVVCVSGDVVNLVENINEDRPVGIVTDVGANFESFARIRQYADYILAGHDPEIQKFQREHFPAIKK</sequence>
<protein>
    <submittedName>
        <fullName evidence="7">Zn-dependent hydrolases, including glyoxylases</fullName>
    </submittedName>
</protein>
<reference evidence="7" key="1">
    <citation type="journal article" date="2014" name="Gene">
        <title>Genome-guided analysis of transformation efficiency and carbon dioxide assimilation by Moorella thermoacetica Y72.</title>
        <authorList>
            <person name="Tsukahara K."/>
            <person name="Kita A."/>
            <person name="Nakashimada Y."/>
            <person name="Hoshino T."/>
            <person name="Murakami K."/>
        </authorList>
    </citation>
    <scope>NUCLEOTIDE SEQUENCE [LARGE SCALE GENOMIC DNA]</scope>
    <source>
        <strain evidence="7">Y72</strain>
    </source>
</reference>
<evidence type="ECO:0000256" key="1">
    <source>
        <dbReference type="ARBA" id="ARBA00001947"/>
    </source>
</evidence>
<evidence type="ECO:0000256" key="3">
    <source>
        <dbReference type="ARBA" id="ARBA00022723"/>
    </source>
</evidence>
<comment type="cofactor">
    <cofactor evidence="1">
        <name>Zn(2+)</name>
        <dbReference type="ChEBI" id="CHEBI:29105"/>
    </cofactor>
</comment>
<name>A0A0S6UD54_NEOTH</name>
<dbReference type="EMBL" id="DF238840">
    <property type="protein sequence ID" value="GAF27031.1"/>
    <property type="molecule type" value="Genomic_DNA"/>
</dbReference>
<dbReference type="GO" id="GO:0046872">
    <property type="term" value="F:metal ion binding"/>
    <property type="evidence" value="ECO:0007669"/>
    <property type="project" value="UniProtKB-KW"/>
</dbReference>
<organism evidence="7">
    <name type="scientific">Moorella thermoacetica Y72</name>
    <dbReference type="NCBI Taxonomy" id="1325331"/>
    <lineage>
        <taxon>Bacteria</taxon>
        <taxon>Bacillati</taxon>
        <taxon>Bacillota</taxon>
        <taxon>Clostridia</taxon>
        <taxon>Neomoorellales</taxon>
        <taxon>Neomoorellaceae</taxon>
        <taxon>Neomoorella</taxon>
    </lineage>
</organism>
<accession>A0A0S6UD54</accession>
<dbReference type="GO" id="GO:0016787">
    <property type="term" value="F:hydrolase activity"/>
    <property type="evidence" value="ECO:0007669"/>
    <property type="project" value="UniProtKB-KW"/>
</dbReference>
<dbReference type="InterPro" id="IPR036866">
    <property type="entry name" value="RibonucZ/Hydroxyglut_hydro"/>
</dbReference>
<dbReference type="Gene3D" id="3.60.15.10">
    <property type="entry name" value="Ribonuclease Z/Hydroxyacylglutathione hydrolase-like"/>
    <property type="match status" value="1"/>
</dbReference>
<evidence type="ECO:0000256" key="2">
    <source>
        <dbReference type="ARBA" id="ARBA00007749"/>
    </source>
</evidence>
<dbReference type="CDD" id="cd07729">
    <property type="entry name" value="AHL_lactonase_MBL-fold"/>
    <property type="match status" value="1"/>
</dbReference>
<dbReference type="SMART" id="SM00849">
    <property type="entry name" value="Lactamase_B"/>
    <property type="match status" value="1"/>
</dbReference>
<dbReference type="PANTHER" id="PTHR42978:SF7">
    <property type="entry name" value="METALLO-HYDROLASE RV2300C-RELATED"/>
    <property type="match status" value="1"/>
</dbReference>
<keyword evidence="4 7" id="KW-0378">Hydrolase</keyword>
<evidence type="ECO:0000256" key="4">
    <source>
        <dbReference type="ARBA" id="ARBA00022801"/>
    </source>
</evidence>
<dbReference type="SUPFAM" id="SSF56281">
    <property type="entry name" value="Metallo-hydrolase/oxidoreductase"/>
    <property type="match status" value="1"/>
</dbReference>
<dbReference type="AlphaFoldDB" id="A0A0S6UD54"/>
<dbReference type="PANTHER" id="PTHR42978">
    <property type="entry name" value="QUORUM-QUENCHING LACTONASE YTNP-RELATED-RELATED"/>
    <property type="match status" value="1"/>
</dbReference>
<comment type="similarity">
    <text evidence="2">Belongs to the metallo-beta-lactamase superfamily.</text>
</comment>
<dbReference type="InterPro" id="IPR051013">
    <property type="entry name" value="MBL_superfamily_lactonases"/>
</dbReference>
<evidence type="ECO:0000256" key="5">
    <source>
        <dbReference type="ARBA" id="ARBA00022833"/>
    </source>
</evidence>
<dbReference type="Pfam" id="PF00753">
    <property type="entry name" value="Lactamase_B"/>
    <property type="match status" value="1"/>
</dbReference>
<dbReference type="InterPro" id="IPR001279">
    <property type="entry name" value="Metallo-B-lactamas"/>
</dbReference>
<keyword evidence="3" id="KW-0479">Metal-binding</keyword>
<gene>
    <name evidence="7" type="ORF">MTY_2372</name>
</gene>
<proteinExistence type="inferred from homology"/>
<keyword evidence="5" id="KW-0862">Zinc</keyword>
<evidence type="ECO:0000259" key="6">
    <source>
        <dbReference type="SMART" id="SM00849"/>
    </source>
</evidence>
<feature type="domain" description="Metallo-beta-lactamase" evidence="6">
    <location>
        <begin position="60"/>
        <end position="260"/>
    </location>
</feature>
<dbReference type="Proteomes" id="UP000063718">
    <property type="component" value="Unassembled WGS sequence"/>
</dbReference>